<protein>
    <recommendedName>
        <fullName evidence="6">Dipeptidyl-peptidase V</fullName>
    </recommendedName>
</protein>
<evidence type="ECO:0000259" key="8">
    <source>
        <dbReference type="Pfam" id="PF00326"/>
    </source>
</evidence>
<sequence length="711" mass="79889">MQCAGITHLVQLTGLALCLWVGCCFAQSSNTSDSSTGSGNRPLDIKLFHSLRRVGSPVISPNKNGALFVTSYYSPDINKSAAYLSYLDIGTGNITRLTEDSPGMVSSNPIWFDDENFGFLRRGALYKQNLGPDGSPELVFNPPVPISNVAFRANGNLLSFMASVFPNTTMKDSAYMKRGEERRFDSAQVYDNLWARHWNEWSTPEKPSVFVMPLERSSKSSIWKLGDEIDLSSKLPKCPDPLIRWCVDDYTISPSGDNIAFVSRPPISNMTWSTNVSVFLVSTSGLSRPRLLTPRINGMASGPVFSSDGKRLAWLQMETPGYESDINRIYIHTIAARETVAISYDWDLSPHSLVWSKDDKHIYAVTGDKGRNLVYSIDVATGKREELTSTGAAGTVRPIDESRMLLTHSSQDQPGDIHLLEVPSCKTKQLTNVNKELLKDVRLCPAEDFYFTGARSDKVHGWLLRPFNFSRRKTYPLALLIHGGPQQGSVQGFSHAQWNPNMYANAGFVTVVINFHGSSGYGQNFTDSIRHKWGDYPYVDLMRGIDYVSSKFSFVDTSRMVALGGSYGGYMVNWLNGHTDRFKAFVAHDGKFNTISGYYGTDELWFPEHDLGKPWETAGRAILEENNPERFAANFKTPTLYVQGEKDFRIPVTESLGAWAMLRRRGIPSRLVYFNDEDHWINKPGNSVRWYVEVLDWITAWTNTTAPYRIR</sequence>
<evidence type="ECO:0000256" key="4">
    <source>
        <dbReference type="ARBA" id="ARBA00022801"/>
    </source>
</evidence>
<dbReference type="GO" id="GO:0004252">
    <property type="term" value="F:serine-type endopeptidase activity"/>
    <property type="evidence" value="ECO:0007669"/>
    <property type="project" value="TreeGrafter"/>
</dbReference>
<feature type="signal peptide" evidence="7">
    <location>
        <begin position="1"/>
        <end position="26"/>
    </location>
</feature>
<dbReference type="Proteomes" id="UP001149813">
    <property type="component" value="Unassembled WGS sequence"/>
</dbReference>
<comment type="similarity">
    <text evidence="1">Belongs to the peptidase S9C family.</text>
</comment>
<name>A0A9W7Y828_9FUNG</name>
<keyword evidence="2" id="KW-0645">Protease</keyword>
<dbReference type="PANTHER" id="PTHR42776:SF13">
    <property type="entry name" value="DIPEPTIDYL-PEPTIDASE 5"/>
    <property type="match status" value="1"/>
</dbReference>
<comment type="caution">
    <text evidence="9">The sequence shown here is derived from an EMBL/GenBank/DDBJ whole genome shotgun (WGS) entry which is preliminary data.</text>
</comment>
<dbReference type="AlphaFoldDB" id="A0A9W7Y828"/>
<evidence type="ECO:0000313" key="10">
    <source>
        <dbReference type="Proteomes" id="UP001149813"/>
    </source>
</evidence>
<evidence type="ECO:0000256" key="6">
    <source>
        <dbReference type="ARBA" id="ARBA00032829"/>
    </source>
</evidence>
<evidence type="ECO:0000256" key="2">
    <source>
        <dbReference type="ARBA" id="ARBA00022670"/>
    </source>
</evidence>
<dbReference type="Pfam" id="PF00326">
    <property type="entry name" value="Peptidase_S9"/>
    <property type="match status" value="1"/>
</dbReference>
<dbReference type="InterPro" id="IPR029058">
    <property type="entry name" value="AB_hydrolase_fold"/>
</dbReference>
<keyword evidence="10" id="KW-1185">Reference proteome</keyword>
<keyword evidence="5" id="KW-0720">Serine protease</keyword>
<dbReference type="EMBL" id="JANBOJ010000002">
    <property type="protein sequence ID" value="KAJ1725644.1"/>
    <property type="molecule type" value="Genomic_DNA"/>
</dbReference>
<dbReference type="InterPro" id="IPR011042">
    <property type="entry name" value="6-blade_b-propeller_TolB-like"/>
</dbReference>
<dbReference type="InterPro" id="IPR011659">
    <property type="entry name" value="WD40"/>
</dbReference>
<dbReference type="Gene3D" id="3.40.50.1820">
    <property type="entry name" value="alpha/beta hydrolase"/>
    <property type="match status" value="1"/>
</dbReference>
<dbReference type="FunFam" id="3.40.50.1820:FF:000028">
    <property type="entry name" value="S9 family peptidase"/>
    <property type="match status" value="1"/>
</dbReference>
<feature type="domain" description="Peptidase S9 prolyl oligopeptidase catalytic" evidence="8">
    <location>
        <begin position="496"/>
        <end position="703"/>
    </location>
</feature>
<organism evidence="9 10">
    <name type="scientific">Coemansia erecta</name>
    <dbReference type="NCBI Taxonomy" id="147472"/>
    <lineage>
        <taxon>Eukaryota</taxon>
        <taxon>Fungi</taxon>
        <taxon>Fungi incertae sedis</taxon>
        <taxon>Zoopagomycota</taxon>
        <taxon>Kickxellomycotina</taxon>
        <taxon>Kickxellomycetes</taxon>
        <taxon>Kickxellales</taxon>
        <taxon>Kickxellaceae</taxon>
        <taxon>Coemansia</taxon>
    </lineage>
</organism>
<keyword evidence="4" id="KW-0378">Hydrolase</keyword>
<evidence type="ECO:0000256" key="7">
    <source>
        <dbReference type="SAM" id="SignalP"/>
    </source>
</evidence>
<evidence type="ECO:0000313" key="9">
    <source>
        <dbReference type="EMBL" id="KAJ1725644.1"/>
    </source>
</evidence>
<dbReference type="Gene3D" id="2.120.10.30">
    <property type="entry name" value="TolB, C-terminal domain"/>
    <property type="match status" value="1"/>
</dbReference>
<keyword evidence="3 7" id="KW-0732">Signal</keyword>
<evidence type="ECO:0000256" key="1">
    <source>
        <dbReference type="ARBA" id="ARBA00010040"/>
    </source>
</evidence>
<dbReference type="InterPro" id="IPR001375">
    <property type="entry name" value="Peptidase_S9_cat"/>
</dbReference>
<feature type="chain" id="PRO_5040834058" description="Dipeptidyl-peptidase V" evidence="7">
    <location>
        <begin position="27"/>
        <end position="711"/>
    </location>
</feature>
<dbReference type="SUPFAM" id="SSF53474">
    <property type="entry name" value="alpha/beta-Hydrolases"/>
    <property type="match status" value="1"/>
</dbReference>
<dbReference type="OrthoDB" id="416344at2759"/>
<dbReference type="Pfam" id="PF07676">
    <property type="entry name" value="PD40"/>
    <property type="match status" value="1"/>
</dbReference>
<accession>A0A9W7Y828</accession>
<dbReference type="SUPFAM" id="SSF82171">
    <property type="entry name" value="DPP6 N-terminal domain-like"/>
    <property type="match status" value="1"/>
</dbReference>
<proteinExistence type="inferred from homology"/>
<evidence type="ECO:0000256" key="3">
    <source>
        <dbReference type="ARBA" id="ARBA00022729"/>
    </source>
</evidence>
<gene>
    <name evidence="9" type="primary">dpp5_1</name>
    <name evidence="9" type="ORF">LPJ53_000123</name>
</gene>
<reference evidence="9" key="1">
    <citation type="submission" date="2022-07" db="EMBL/GenBank/DDBJ databases">
        <title>Phylogenomic reconstructions and comparative analyses of Kickxellomycotina fungi.</title>
        <authorList>
            <person name="Reynolds N.K."/>
            <person name="Stajich J.E."/>
            <person name="Barry K."/>
            <person name="Grigoriev I.V."/>
            <person name="Crous P."/>
            <person name="Smith M.E."/>
        </authorList>
    </citation>
    <scope>NUCLEOTIDE SEQUENCE</scope>
    <source>
        <strain evidence="9">NBRC 32514</strain>
    </source>
</reference>
<dbReference type="PANTHER" id="PTHR42776">
    <property type="entry name" value="SERINE PEPTIDASE S9 FAMILY MEMBER"/>
    <property type="match status" value="1"/>
</dbReference>
<evidence type="ECO:0000256" key="5">
    <source>
        <dbReference type="ARBA" id="ARBA00022825"/>
    </source>
</evidence>
<dbReference type="GO" id="GO:0006508">
    <property type="term" value="P:proteolysis"/>
    <property type="evidence" value="ECO:0007669"/>
    <property type="project" value="UniProtKB-KW"/>
</dbReference>